<reference evidence="1" key="1">
    <citation type="submission" date="2019-08" db="EMBL/GenBank/DDBJ databases">
        <authorList>
            <person name="Kucharzyk K."/>
            <person name="Murdoch R.W."/>
            <person name="Higgins S."/>
            <person name="Loffler F."/>
        </authorList>
    </citation>
    <scope>NUCLEOTIDE SEQUENCE</scope>
</reference>
<organism evidence="1">
    <name type="scientific">bioreactor metagenome</name>
    <dbReference type="NCBI Taxonomy" id="1076179"/>
    <lineage>
        <taxon>unclassified sequences</taxon>
        <taxon>metagenomes</taxon>
        <taxon>ecological metagenomes</taxon>
    </lineage>
</organism>
<dbReference type="AlphaFoldDB" id="A0A645IPN9"/>
<accession>A0A645IPN9</accession>
<proteinExistence type="predicted"/>
<name>A0A645IPN9_9ZZZZ</name>
<evidence type="ECO:0000313" key="1">
    <source>
        <dbReference type="EMBL" id="MPN49213.1"/>
    </source>
</evidence>
<protein>
    <submittedName>
        <fullName evidence="1">Uncharacterized protein</fullName>
    </submittedName>
</protein>
<dbReference type="EMBL" id="VSSQ01112238">
    <property type="protein sequence ID" value="MPN49213.1"/>
    <property type="molecule type" value="Genomic_DNA"/>
</dbReference>
<gene>
    <name evidence="1" type="ORF">SDC9_196828</name>
</gene>
<sequence>MLAPRTVIGAAPGLANLFDHAAAAQAGFAGTVVNPRLDLETPCTAIAMHIIPNAATACSDGIRERFAYRRHQNPVAGAADPVYRPQWRDTCSEQALRGVDIAYPDHQMAIHQGWLDRATAPGQGGVEPVDGEIPGEWLESLRGQQGMPLGQGRGPRLP</sequence>
<comment type="caution">
    <text evidence="1">The sequence shown here is derived from an EMBL/GenBank/DDBJ whole genome shotgun (WGS) entry which is preliminary data.</text>
</comment>